<dbReference type="EC" id="5.4.99.5" evidence="1"/>
<dbReference type="AlphaFoldDB" id="A0A399RAY6"/>
<proteinExistence type="predicted"/>
<dbReference type="InterPro" id="IPR029068">
    <property type="entry name" value="Glyas_Bleomycin-R_OHBP_Dase"/>
</dbReference>
<evidence type="ECO:0000256" key="1">
    <source>
        <dbReference type="ARBA" id="ARBA00012404"/>
    </source>
</evidence>
<dbReference type="GO" id="GO:0009697">
    <property type="term" value="P:salicylic acid biosynthetic process"/>
    <property type="evidence" value="ECO:0007669"/>
    <property type="project" value="InterPro"/>
</dbReference>
<dbReference type="GO" id="GO:0016835">
    <property type="term" value="F:carbon-oxygen lyase activity"/>
    <property type="evidence" value="ECO:0007669"/>
    <property type="project" value="InterPro"/>
</dbReference>
<evidence type="ECO:0000313" key="5">
    <source>
        <dbReference type="Proteomes" id="UP000266385"/>
    </source>
</evidence>
<dbReference type="GO" id="GO:0004106">
    <property type="term" value="F:chorismate mutase activity"/>
    <property type="evidence" value="ECO:0007669"/>
    <property type="project" value="UniProtKB-EC"/>
</dbReference>
<evidence type="ECO:0000256" key="2">
    <source>
        <dbReference type="ARBA" id="ARBA00023235"/>
    </source>
</evidence>
<accession>A0A399RAY6</accession>
<dbReference type="Gene3D" id="3.10.180.10">
    <property type="entry name" value="2,3-Dihydroxybiphenyl 1,2-Dioxygenase, domain 1"/>
    <property type="match status" value="1"/>
</dbReference>
<dbReference type="PANTHER" id="PTHR38041:SF1">
    <property type="entry name" value="CHORISMATE MUTASE"/>
    <property type="match status" value="1"/>
</dbReference>
<dbReference type="Proteomes" id="UP000266385">
    <property type="component" value="Unassembled WGS sequence"/>
</dbReference>
<dbReference type="InterPro" id="IPR008241">
    <property type="entry name" value="Isochorismate_pyruvate-lyase"/>
</dbReference>
<organism evidence="4 5">
    <name type="scientific">Henriciella mobilis</name>
    <dbReference type="NCBI Taxonomy" id="2305467"/>
    <lineage>
        <taxon>Bacteria</taxon>
        <taxon>Pseudomonadati</taxon>
        <taxon>Pseudomonadota</taxon>
        <taxon>Alphaproteobacteria</taxon>
        <taxon>Hyphomonadales</taxon>
        <taxon>Hyphomonadaceae</taxon>
        <taxon>Henriciella</taxon>
    </lineage>
</organism>
<dbReference type="EMBL" id="QWFX01000016">
    <property type="protein sequence ID" value="RIJ26922.1"/>
    <property type="molecule type" value="Genomic_DNA"/>
</dbReference>
<dbReference type="InterPro" id="IPR036263">
    <property type="entry name" value="Chorismate_II_sf"/>
</dbReference>
<dbReference type="PROSITE" id="PS51168">
    <property type="entry name" value="CHORISMATE_MUT_2"/>
    <property type="match status" value="1"/>
</dbReference>
<evidence type="ECO:0000313" key="4">
    <source>
        <dbReference type="EMBL" id="RIJ26922.1"/>
    </source>
</evidence>
<keyword evidence="5" id="KW-1185">Reference proteome</keyword>
<feature type="domain" description="Chorismate mutase" evidence="3">
    <location>
        <begin position="4"/>
        <end position="95"/>
    </location>
</feature>
<dbReference type="NCBIfam" id="TIGR01803">
    <property type="entry name" value="CM-like"/>
    <property type="match status" value="1"/>
</dbReference>
<dbReference type="SUPFAM" id="SSF48600">
    <property type="entry name" value="Chorismate mutase II"/>
    <property type="match status" value="1"/>
</dbReference>
<keyword evidence="2" id="KW-0413">Isomerase</keyword>
<dbReference type="GO" id="GO:0046417">
    <property type="term" value="P:chorismate metabolic process"/>
    <property type="evidence" value="ECO:0007669"/>
    <property type="project" value="InterPro"/>
</dbReference>
<protein>
    <recommendedName>
        <fullName evidence="1">chorismate mutase</fullName>
        <ecNumber evidence="1">5.4.99.5</ecNumber>
    </recommendedName>
</protein>
<gene>
    <name evidence="4" type="ORF">D1223_18510</name>
</gene>
<dbReference type="Pfam" id="PF01817">
    <property type="entry name" value="CM_2"/>
    <property type="match status" value="1"/>
</dbReference>
<dbReference type="PANTHER" id="PTHR38041">
    <property type="entry name" value="CHORISMATE MUTASE"/>
    <property type="match status" value="1"/>
</dbReference>
<dbReference type="SMART" id="SM00830">
    <property type="entry name" value="CM_2"/>
    <property type="match status" value="1"/>
</dbReference>
<dbReference type="SUPFAM" id="SSF54593">
    <property type="entry name" value="Glyoxalase/Bleomycin resistance protein/Dihydroxybiphenyl dioxygenase"/>
    <property type="match status" value="1"/>
</dbReference>
<dbReference type="InterPro" id="IPR051331">
    <property type="entry name" value="Chorismate_mutase-related"/>
</dbReference>
<reference evidence="4 5" key="1">
    <citation type="submission" date="2018-08" db="EMBL/GenBank/DDBJ databases">
        <title>Henriciella mobilis sp. nov., isolated from seawater.</title>
        <authorList>
            <person name="Cheng H."/>
            <person name="Wu Y.-H."/>
            <person name="Xu X.-W."/>
            <person name="Guo L.-L."/>
        </authorList>
    </citation>
    <scope>NUCLEOTIDE SEQUENCE [LARGE SCALE GENOMIC DNA]</scope>
    <source>
        <strain evidence="4 5">JN25</strain>
    </source>
</reference>
<comment type="caution">
    <text evidence="4">The sequence shown here is derived from an EMBL/GenBank/DDBJ whole genome shotgun (WGS) entry which is preliminary data.</text>
</comment>
<evidence type="ECO:0000259" key="3">
    <source>
        <dbReference type="PROSITE" id="PS51168"/>
    </source>
</evidence>
<name>A0A399RAY6_9PROT</name>
<dbReference type="Gene3D" id="1.20.59.10">
    <property type="entry name" value="Chorismate mutase"/>
    <property type="match status" value="1"/>
</dbReference>
<dbReference type="RefSeq" id="WP_119377815.1">
    <property type="nucleotide sequence ID" value="NZ_QWFX01000016.1"/>
</dbReference>
<dbReference type="InterPro" id="IPR002701">
    <property type="entry name" value="CM_II_prokaryot"/>
</dbReference>
<dbReference type="OrthoDB" id="514491at2"/>
<dbReference type="InterPro" id="IPR036979">
    <property type="entry name" value="CM_dom_sf"/>
</dbReference>
<sequence length="248" mass="26957">MTSVMAIDHLEMLRSRLDLIDSELISLLGQRFDTIRDVAEYKRDTGIAVMQPTRIGEVFTTRRQRAVQAGLDPKLVERLWTTIISHACQVENDVAKTPGGELAFQGIGFDHGLIEVDDLDTACGMICSRLSFKKVDVAGGSPSEGRTAVLRGGNVTVVAKERNEPAGEAGSPAYLAIEVHSLDATTYELKRRGNKVSDIQETDAGIRIATVHLGSPVHLVVRYVERLFRTSLGASDIGAPATVCRDRA</sequence>